<feature type="compositionally biased region" description="Low complexity" evidence="1">
    <location>
        <begin position="1"/>
        <end position="16"/>
    </location>
</feature>
<feature type="compositionally biased region" description="Polar residues" evidence="1">
    <location>
        <begin position="17"/>
        <end position="33"/>
    </location>
</feature>
<feature type="region of interest" description="Disordered" evidence="1">
    <location>
        <begin position="1"/>
        <end position="48"/>
    </location>
</feature>
<proteinExistence type="predicted"/>
<organism evidence="2 3">
    <name type="scientific">Rotaria socialis</name>
    <dbReference type="NCBI Taxonomy" id="392032"/>
    <lineage>
        <taxon>Eukaryota</taxon>
        <taxon>Metazoa</taxon>
        <taxon>Spiralia</taxon>
        <taxon>Gnathifera</taxon>
        <taxon>Rotifera</taxon>
        <taxon>Eurotatoria</taxon>
        <taxon>Bdelloidea</taxon>
        <taxon>Philodinida</taxon>
        <taxon>Philodinidae</taxon>
        <taxon>Rotaria</taxon>
    </lineage>
</organism>
<gene>
    <name evidence="2" type="ORF">TSG867_LOCUS34164</name>
</gene>
<comment type="caution">
    <text evidence="2">The sequence shown here is derived from an EMBL/GenBank/DDBJ whole genome shotgun (WGS) entry which is preliminary data.</text>
</comment>
<dbReference type="EMBL" id="CAJOBQ010015620">
    <property type="protein sequence ID" value="CAF4724438.1"/>
    <property type="molecule type" value="Genomic_DNA"/>
</dbReference>
<evidence type="ECO:0000256" key="1">
    <source>
        <dbReference type="SAM" id="MobiDB-lite"/>
    </source>
</evidence>
<dbReference type="AlphaFoldDB" id="A0A821JP23"/>
<feature type="compositionally biased region" description="Low complexity" evidence="1">
    <location>
        <begin position="34"/>
        <end position="48"/>
    </location>
</feature>
<accession>A0A821JP23</accession>
<protein>
    <submittedName>
        <fullName evidence="2">Uncharacterized protein</fullName>
    </submittedName>
</protein>
<feature type="non-terminal residue" evidence="2">
    <location>
        <position position="1"/>
    </location>
</feature>
<evidence type="ECO:0000313" key="3">
    <source>
        <dbReference type="Proteomes" id="UP000663862"/>
    </source>
</evidence>
<evidence type="ECO:0000313" key="2">
    <source>
        <dbReference type="EMBL" id="CAF4724438.1"/>
    </source>
</evidence>
<sequence length="48" mass="4476">GESIATEVTSASVSTTGHTATASMAGESTATEVTSASGSTTIGASNTP</sequence>
<dbReference type="Proteomes" id="UP000663862">
    <property type="component" value="Unassembled WGS sequence"/>
</dbReference>
<name>A0A821JP23_9BILA</name>
<reference evidence="2" key="1">
    <citation type="submission" date="2021-02" db="EMBL/GenBank/DDBJ databases">
        <authorList>
            <person name="Nowell W R."/>
        </authorList>
    </citation>
    <scope>NUCLEOTIDE SEQUENCE</scope>
</reference>